<feature type="compositionally biased region" description="Low complexity" evidence="1">
    <location>
        <begin position="301"/>
        <end position="314"/>
    </location>
</feature>
<proteinExistence type="predicted"/>
<feature type="compositionally biased region" description="Basic and acidic residues" evidence="1">
    <location>
        <begin position="220"/>
        <end position="239"/>
    </location>
</feature>
<dbReference type="PROSITE" id="PS50144">
    <property type="entry name" value="MATH"/>
    <property type="match status" value="1"/>
</dbReference>
<dbReference type="Pfam" id="PF22486">
    <property type="entry name" value="MATH_2"/>
    <property type="match status" value="1"/>
</dbReference>
<dbReference type="Proteomes" id="UP000318582">
    <property type="component" value="Unassembled WGS sequence"/>
</dbReference>
<dbReference type="SUPFAM" id="SSF54695">
    <property type="entry name" value="POZ domain"/>
    <property type="match status" value="1"/>
</dbReference>
<dbReference type="AlphaFoldDB" id="A0A507E893"/>
<evidence type="ECO:0000259" key="2">
    <source>
        <dbReference type="PROSITE" id="PS50097"/>
    </source>
</evidence>
<feature type="compositionally biased region" description="Polar residues" evidence="1">
    <location>
        <begin position="259"/>
        <end position="272"/>
    </location>
</feature>
<dbReference type="CDD" id="cd14733">
    <property type="entry name" value="BACK"/>
    <property type="match status" value="1"/>
</dbReference>
<protein>
    <recommendedName>
        <fullName evidence="6">BTB domain-containing protein</fullName>
    </recommendedName>
</protein>
<dbReference type="Gene3D" id="3.30.710.10">
    <property type="entry name" value="Potassium Channel Kv1.1, Chain A"/>
    <property type="match status" value="1"/>
</dbReference>
<dbReference type="PROSITE" id="PS50097">
    <property type="entry name" value="BTB"/>
    <property type="match status" value="1"/>
</dbReference>
<dbReference type="InterPro" id="IPR000210">
    <property type="entry name" value="BTB/POZ_dom"/>
</dbReference>
<evidence type="ECO:0000313" key="5">
    <source>
        <dbReference type="Proteomes" id="UP000318582"/>
    </source>
</evidence>
<dbReference type="Gene3D" id="1.25.40.420">
    <property type="match status" value="1"/>
</dbReference>
<feature type="domain" description="BTB" evidence="2">
    <location>
        <begin position="327"/>
        <end position="396"/>
    </location>
</feature>
<feature type="domain" description="MATH" evidence="3">
    <location>
        <begin position="6"/>
        <end position="141"/>
    </location>
</feature>
<evidence type="ECO:0000256" key="1">
    <source>
        <dbReference type="SAM" id="MobiDB-lite"/>
    </source>
</evidence>
<dbReference type="SMART" id="SM00225">
    <property type="entry name" value="BTB"/>
    <property type="match status" value="1"/>
</dbReference>
<evidence type="ECO:0000259" key="3">
    <source>
        <dbReference type="PROSITE" id="PS50144"/>
    </source>
</evidence>
<reference evidence="4 5" key="1">
    <citation type="journal article" date="2019" name="Sci. Rep.">
        <title>Comparative genomics of chytrid fungi reveal insights into the obligate biotrophic and pathogenic lifestyle of Synchytrium endobioticum.</title>
        <authorList>
            <person name="van de Vossenberg B.T.L.H."/>
            <person name="Warris S."/>
            <person name="Nguyen H.D.T."/>
            <person name="van Gent-Pelzer M.P.E."/>
            <person name="Joly D.L."/>
            <person name="van de Geest H.C."/>
            <person name="Bonants P.J.M."/>
            <person name="Smith D.S."/>
            <person name="Levesque C.A."/>
            <person name="van der Lee T.A.J."/>
        </authorList>
    </citation>
    <scope>NUCLEOTIDE SEQUENCE [LARGE SCALE GENOMIC DNA]</scope>
    <source>
        <strain evidence="4 5">CBS 809.83</strain>
    </source>
</reference>
<comment type="caution">
    <text evidence="4">The sequence shown here is derived from an EMBL/GenBank/DDBJ whole genome shotgun (WGS) entry which is preliminary data.</text>
</comment>
<dbReference type="Pfam" id="PF00651">
    <property type="entry name" value="BTB"/>
    <property type="match status" value="1"/>
</dbReference>
<dbReference type="GO" id="GO:0030163">
    <property type="term" value="P:protein catabolic process"/>
    <property type="evidence" value="ECO:0007669"/>
    <property type="project" value="UniProtKB-ARBA"/>
</dbReference>
<dbReference type="Gene3D" id="2.60.210.10">
    <property type="entry name" value="Apoptosis, Tumor Necrosis Factor Receptor Associated Protein 2, Chain A"/>
    <property type="match status" value="1"/>
</dbReference>
<dbReference type="EMBL" id="QEAQ01000020">
    <property type="protein sequence ID" value="TPX59941.1"/>
    <property type="molecule type" value="Genomic_DNA"/>
</dbReference>
<name>A0A507E893_9FUNG</name>
<sequence length="493" mass="54646">MLQEVQATLTWAIPGFRRQTNKITSPAFGPSTCTWELSLYPEGHGQTRDTHMGLFLDVVKTEPEKAQGEAWSRPITSFRLSVMKRDTRVPVVMKEREPAGQEGFGKGYSHPRSWGWAALLPLNRLSEAATSDGTLIVHAEVVWQQRAELVGLLESQARDVPSSGGLLFNWRLADVTFVVVQRPDDPAHFLQEVDTPAVENAERADDDADEDDKGTVMIEDVARGKVEPILPEHETPEHEVLDDESEAESSGLGYYEESMPQNAPESKPSPQETPMDLPTIQTLRSEAKPSGGFTGRLQHRPSSTTSSTASLPTANVHQTSPRYSNHLGFPSATIPAHRAILASRSDYFSAMFSSGLREAGGTDFSQPSVVEIHDFTAFAVRAMLEFLYTGRLAIPPSDLTSRSELIRLADRYQLSSLHNYVGAMILEKDLNLDVALEILELADVYSSASGELKTACLGYVRENIGKLKVRESFKEWVRSTDRRDLMVELFALM</sequence>
<evidence type="ECO:0000313" key="4">
    <source>
        <dbReference type="EMBL" id="TPX59941.1"/>
    </source>
</evidence>
<dbReference type="STRING" id="109895.A0A507E893"/>
<evidence type="ECO:0008006" key="6">
    <source>
        <dbReference type="Google" id="ProtNLM"/>
    </source>
</evidence>
<dbReference type="InterPro" id="IPR002083">
    <property type="entry name" value="MATH/TRAF_dom"/>
</dbReference>
<feature type="region of interest" description="Disordered" evidence="1">
    <location>
        <begin position="190"/>
        <end position="323"/>
    </location>
</feature>
<dbReference type="InterPro" id="IPR011333">
    <property type="entry name" value="SKP1/BTB/POZ_sf"/>
</dbReference>
<gene>
    <name evidence="4" type="ORF">PhCBS80983_g02127</name>
</gene>
<dbReference type="PANTHER" id="PTHR24413">
    <property type="entry name" value="SPECKLE-TYPE POZ PROTEIN"/>
    <property type="match status" value="1"/>
</dbReference>
<dbReference type="CDD" id="cd18186">
    <property type="entry name" value="BTB_POZ_ZBTB_KLHL-like"/>
    <property type="match status" value="1"/>
</dbReference>
<accession>A0A507E893</accession>
<dbReference type="SUPFAM" id="SSF49599">
    <property type="entry name" value="TRAF domain-like"/>
    <property type="match status" value="1"/>
</dbReference>
<dbReference type="InterPro" id="IPR008974">
    <property type="entry name" value="TRAF-like"/>
</dbReference>
<keyword evidence="5" id="KW-1185">Reference proteome</keyword>
<dbReference type="CDD" id="cd00121">
    <property type="entry name" value="MATH"/>
    <property type="match status" value="1"/>
</dbReference>
<organism evidence="4 5">
    <name type="scientific">Powellomyces hirtus</name>
    <dbReference type="NCBI Taxonomy" id="109895"/>
    <lineage>
        <taxon>Eukaryota</taxon>
        <taxon>Fungi</taxon>
        <taxon>Fungi incertae sedis</taxon>
        <taxon>Chytridiomycota</taxon>
        <taxon>Chytridiomycota incertae sedis</taxon>
        <taxon>Chytridiomycetes</taxon>
        <taxon>Spizellomycetales</taxon>
        <taxon>Powellomycetaceae</taxon>
        <taxon>Powellomyces</taxon>
    </lineage>
</organism>